<evidence type="ECO:0000313" key="3">
    <source>
        <dbReference type="Proteomes" id="UP000572754"/>
    </source>
</evidence>
<comment type="caution">
    <text evidence="2">The sequence shown here is derived from an EMBL/GenBank/DDBJ whole genome shotgun (WGS) entry which is preliminary data.</text>
</comment>
<evidence type="ECO:0000313" key="2">
    <source>
        <dbReference type="EMBL" id="KAF5661553.1"/>
    </source>
</evidence>
<organism evidence="2 3">
    <name type="scientific">Fusarium circinatum</name>
    <name type="common">Pitch canker fungus</name>
    <name type="synonym">Gibberella circinata</name>
    <dbReference type="NCBI Taxonomy" id="48490"/>
    <lineage>
        <taxon>Eukaryota</taxon>
        <taxon>Fungi</taxon>
        <taxon>Dikarya</taxon>
        <taxon>Ascomycota</taxon>
        <taxon>Pezizomycotina</taxon>
        <taxon>Sordariomycetes</taxon>
        <taxon>Hypocreomycetidae</taxon>
        <taxon>Hypocreales</taxon>
        <taxon>Nectriaceae</taxon>
        <taxon>Fusarium</taxon>
        <taxon>Fusarium fujikuroi species complex</taxon>
    </lineage>
</organism>
<feature type="compositionally biased region" description="Polar residues" evidence="1">
    <location>
        <begin position="56"/>
        <end position="68"/>
    </location>
</feature>
<protein>
    <submittedName>
        <fullName evidence="2">Uncharacterized protein</fullName>
    </submittedName>
</protein>
<name>A0A8H5T284_FUSCI</name>
<dbReference type="Proteomes" id="UP000572754">
    <property type="component" value="Unassembled WGS sequence"/>
</dbReference>
<reference evidence="2 3" key="2">
    <citation type="submission" date="2020-05" db="EMBL/GenBank/DDBJ databases">
        <title>Identification and distribution of gene clusters putatively required for synthesis of sphingolipid metabolism inhibitors in phylogenetically diverse species of the filamentous fungus Fusarium.</title>
        <authorList>
            <person name="Kim H.-S."/>
            <person name="Busman M."/>
            <person name="Brown D.W."/>
            <person name="Divon H."/>
            <person name="Uhlig S."/>
            <person name="Proctor R.H."/>
        </authorList>
    </citation>
    <scope>NUCLEOTIDE SEQUENCE [LARGE SCALE GENOMIC DNA]</scope>
    <source>
        <strain evidence="2 3">NRRL 25331</strain>
    </source>
</reference>
<keyword evidence="3" id="KW-1185">Reference proteome</keyword>
<dbReference type="EMBL" id="JAAQPE010000484">
    <property type="protein sequence ID" value="KAF5661553.1"/>
    <property type="molecule type" value="Genomic_DNA"/>
</dbReference>
<reference evidence="3" key="1">
    <citation type="journal article" date="2020" name="BMC Genomics">
        <title>Correction to: Identification and distribution of gene clusters required for synthesis of sphingolipid metabolism inhibitors in diverse species of the filamentous fungus Fusarium.</title>
        <authorList>
            <person name="Kim H.S."/>
            <person name="Lohmar J.M."/>
            <person name="Busman M."/>
            <person name="Brown D.W."/>
            <person name="Naumann T.A."/>
            <person name="Divon H.H."/>
            <person name="Lysoe E."/>
            <person name="Uhlig S."/>
            <person name="Proctor R.H."/>
        </authorList>
    </citation>
    <scope>NUCLEOTIDE SEQUENCE [LARGE SCALE GENOMIC DNA]</scope>
    <source>
        <strain evidence="3">NRRL 25331</strain>
    </source>
</reference>
<accession>A0A8H5T284</accession>
<gene>
    <name evidence="2" type="ORF">FCIRC_11793</name>
</gene>
<dbReference type="AlphaFoldDB" id="A0A8H5T284"/>
<sequence>MTTQKKGFRDKRSLEATMRKSGLSPKRAYEIETRVRWRQGSNTSPGGQQAAAFYTAGTSLQPPRSNDTCPCVTRSPRSSRSVYRNEKALSQPEKNAPGRTKKEPQFLPDLMGEHWWVRHRTMEGR</sequence>
<feature type="region of interest" description="Disordered" evidence="1">
    <location>
        <begin position="1"/>
        <end position="27"/>
    </location>
</feature>
<evidence type="ECO:0000256" key="1">
    <source>
        <dbReference type="SAM" id="MobiDB-lite"/>
    </source>
</evidence>
<feature type="region of interest" description="Disordered" evidence="1">
    <location>
        <begin position="39"/>
        <end position="107"/>
    </location>
</feature>
<proteinExistence type="predicted"/>